<gene>
    <name evidence="1" type="ORF">ESZ50_02920</name>
</gene>
<sequence>MKNYFEQLKQTWLDWQATFKHLGDSVTGLQNAVAKLESTLPAVERFTDDLTIKKEKLDFKNKPHLERIAEAQERIELEMSKYRRK</sequence>
<dbReference type="OrthoDB" id="2148353at2"/>
<evidence type="ECO:0000313" key="1">
    <source>
        <dbReference type="EMBL" id="TYC50028.1"/>
    </source>
</evidence>
<dbReference type="EMBL" id="SDGZ01000010">
    <property type="protein sequence ID" value="TYC50028.1"/>
    <property type="molecule type" value="Genomic_DNA"/>
</dbReference>
<dbReference type="RefSeq" id="WP_148622110.1">
    <property type="nucleotide sequence ID" value="NZ_SDGZ01000010.1"/>
</dbReference>
<dbReference type="AlphaFoldDB" id="A0A6C2C7R9"/>
<comment type="caution">
    <text evidence="1">The sequence shown here is derived from an EMBL/GenBank/DDBJ whole genome shotgun (WGS) entry which is preliminary data.</text>
</comment>
<keyword evidence="2" id="KW-1185">Reference proteome</keyword>
<organism evidence="1 2">
    <name type="scientific">Weissella muntiaci</name>
    <dbReference type="NCBI Taxonomy" id="2508881"/>
    <lineage>
        <taxon>Bacteria</taxon>
        <taxon>Bacillati</taxon>
        <taxon>Bacillota</taxon>
        <taxon>Bacilli</taxon>
        <taxon>Lactobacillales</taxon>
        <taxon>Lactobacillaceae</taxon>
        <taxon>Weissella</taxon>
    </lineage>
</organism>
<accession>A0A6C2C7R9</accession>
<protein>
    <submittedName>
        <fullName evidence="1">Uncharacterized protein</fullName>
    </submittedName>
</protein>
<dbReference type="Proteomes" id="UP000371977">
    <property type="component" value="Unassembled WGS sequence"/>
</dbReference>
<name>A0A6C2C7R9_9LACO</name>
<proteinExistence type="predicted"/>
<evidence type="ECO:0000313" key="2">
    <source>
        <dbReference type="Proteomes" id="UP000371977"/>
    </source>
</evidence>
<reference evidence="1 2" key="1">
    <citation type="submission" date="2019-01" db="EMBL/GenBank/DDBJ databases">
        <title>Weissella sp. nov., a novel lactic acid bacterium isolated from animal feces.</title>
        <authorList>
            <person name="Wang L.-T."/>
        </authorList>
    </citation>
    <scope>NUCLEOTIDE SEQUENCE [LARGE SCALE GENOMIC DNA]</scope>
    <source>
        <strain evidence="1 2">8H-2</strain>
    </source>
</reference>